<dbReference type="PANTHER" id="PTHR30055:SF220">
    <property type="entry name" value="TETR-FAMILY REGULATORY PROTEIN"/>
    <property type="match status" value="1"/>
</dbReference>
<evidence type="ECO:0000256" key="3">
    <source>
        <dbReference type="ARBA" id="ARBA00023163"/>
    </source>
</evidence>
<comment type="caution">
    <text evidence="6">The sequence shown here is derived from an EMBL/GenBank/DDBJ whole genome shotgun (WGS) entry which is preliminary data.</text>
</comment>
<dbReference type="Pfam" id="PF13305">
    <property type="entry name" value="TetR_C_33"/>
    <property type="match status" value="1"/>
</dbReference>
<keyword evidence="2 4" id="KW-0238">DNA-binding</keyword>
<dbReference type="Pfam" id="PF00440">
    <property type="entry name" value="TetR_N"/>
    <property type="match status" value="1"/>
</dbReference>
<evidence type="ECO:0000259" key="5">
    <source>
        <dbReference type="PROSITE" id="PS50977"/>
    </source>
</evidence>
<dbReference type="InterPro" id="IPR009057">
    <property type="entry name" value="Homeodomain-like_sf"/>
</dbReference>
<dbReference type="PANTHER" id="PTHR30055">
    <property type="entry name" value="HTH-TYPE TRANSCRIPTIONAL REGULATOR RUTR"/>
    <property type="match status" value="1"/>
</dbReference>
<dbReference type="SUPFAM" id="SSF48498">
    <property type="entry name" value="Tetracyclin repressor-like, C-terminal domain"/>
    <property type="match status" value="1"/>
</dbReference>
<evidence type="ECO:0000313" key="6">
    <source>
        <dbReference type="EMBL" id="GIE25636.1"/>
    </source>
</evidence>
<evidence type="ECO:0000313" key="7">
    <source>
        <dbReference type="Proteomes" id="UP000603200"/>
    </source>
</evidence>
<dbReference type="InterPro" id="IPR025996">
    <property type="entry name" value="MT1864/Rv1816-like_C"/>
</dbReference>
<dbReference type="InterPro" id="IPR001647">
    <property type="entry name" value="HTH_TetR"/>
</dbReference>
<dbReference type="SUPFAM" id="SSF46689">
    <property type="entry name" value="Homeodomain-like"/>
    <property type="match status" value="1"/>
</dbReference>
<evidence type="ECO:0000256" key="1">
    <source>
        <dbReference type="ARBA" id="ARBA00023015"/>
    </source>
</evidence>
<feature type="DNA-binding region" description="H-T-H motif" evidence="4">
    <location>
        <begin position="33"/>
        <end position="52"/>
    </location>
</feature>
<evidence type="ECO:0000256" key="4">
    <source>
        <dbReference type="PROSITE-ProRule" id="PRU00335"/>
    </source>
</evidence>
<dbReference type="PRINTS" id="PR00455">
    <property type="entry name" value="HTHTETR"/>
</dbReference>
<dbReference type="PROSITE" id="PS50977">
    <property type="entry name" value="HTH_TETR_2"/>
    <property type="match status" value="1"/>
</dbReference>
<dbReference type="EMBL" id="BOMN01000125">
    <property type="protein sequence ID" value="GIE25636.1"/>
    <property type="molecule type" value="Genomic_DNA"/>
</dbReference>
<keyword evidence="1" id="KW-0805">Transcription regulation</keyword>
<protein>
    <recommendedName>
        <fullName evidence="5">HTH tetR-type domain-containing protein</fullName>
    </recommendedName>
</protein>
<organism evidence="6 7">
    <name type="scientific">Winogradskya humida</name>
    <dbReference type="NCBI Taxonomy" id="113566"/>
    <lineage>
        <taxon>Bacteria</taxon>
        <taxon>Bacillati</taxon>
        <taxon>Actinomycetota</taxon>
        <taxon>Actinomycetes</taxon>
        <taxon>Micromonosporales</taxon>
        <taxon>Micromonosporaceae</taxon>
        <taxon>Winogradskya</taxon>
    </lineage>
</organism>
<gene>
    <name evidence="6" type="ORF">Ahu01nite_087380</name>
</gene>
<evidence type="ECO:0000256" key="2">
    <source>
        <dbReference type="ARBA" id="ARBA00023125"/>
    </source>
</evidence>
<keyword evidence="7" id="KW-1185">Reference proteome</keyword>
<dbReference type="InterPro" id="IPR036271">
    <property type="entry name" value="Tet_transcr_reg_TetR-rel_C_sf"/>
</dbReference>
<feature type="domain" description="HTH tetR-type" evidence="5">
    <location>
        <begin position="10"/>
        <end position="70"/>
    </location>
</feature>
<reference evidence="6 7" key="1">
    <citation type="submission" date="2021-01" db="EMBL/GenBank/DDBJ databases">
        <title>Whole genome shotgun sequence of Actinoplanes humidus NBRC 14915.</title>
        <authorList>
            <person name="Komaki H."/>
            <person name="Tamura T."/>
        </authorList>
    </citation>
    <scope>NUCLEOTIDE SEQUENCE [LARGE SCALE GENOMIC DNA]</scope>
    <source>
        <strain evidence="6 7">NBRC 14915</strain>
    </source>
</reference>
<keyword evidence="3" id="KW-0804">Transcription</keyword>
<accession>A0ABQ4A472</accession>
<dbReference type="Gene3D" id="1.10.357.10">
    <property type="entry name" value="Tetracycline Repressor, domain 2"/>
    <property type="match status" value="1"/>
</dbReference>
<sequence length="189" mass="20125">MAERKTYHHGALRQALIDGAKEILAESGHEQFSLNEVARRAGVSTAAPYRHFTNRDDLLSAVAEEGYQTLAVDLEKATGLVGLGGAYVRFAHEHPGLFVTMFRSRPGGEASAAGEAAFGTLLRAVLAAQESGAIPAYASPELTARSIWATLHGLAVLHLQRPHERYGLGGEPEELATTTLSALLGVKPE</sequence>
<dbReference type="RefSeq" id="WP_203842575.1">
    <property type="nucleotide sequence ID" value="NZ_BAAATV010000025.1"/>
</dbReference>
<dbReference type="Proteomes" id="UP000603200">
    <property type="component" value="Unassembled WGS sequence"/>
</dbReference>
<name>A0ABQ4A472_9ACTN</name>
<proteinExistence type="predicted"/>
<dbReference type="InterPro" id="IPR050109">
    <property type="entry name" value="HTH-type_TetR-like_transc_reg"/>
</dbReference>